<sequence>MSMKPCLDAVVRYQRRKEDEHVTRVATPGTHRNIKYDEELNQFLGIISPWLADVFMTEYKFAIEVAKATYTMEDDDLYVTLWRDGRKHRVDTVNWTWLTDLPTVKFNSALEKPESWWRQLRHGDTVMALSEDDVAMPTSGTVDESAETELLPTQVAEMVETDDEVHTTPGEACSTSAKKAKKGVKVFAERVSHGRPRKDRAVDAAQISQARKEYNKGVKLRNVVRGDDLVDVEEFINTCQHLWQHYLLSLIFSR</sequence>
<gene>
    <name evidence="1" type="ORF">Pfra01_001371300</name>
</gene>
<accession>A0A9W6XLX0</accession>
<dbReference type="AlphaFoldDB" id="A0A9W6XLX0"/>
<dbReference type="Proteomes" id="UP001165121">
    <property type="component" value="Unassembled WGS sequence"/>
</dbReference>
<comment type="caution">
    <text evidence="1">The sequence shown here is derived from an EMBL/GenBank/DDBJ whole genome shotgun (WGS) entry which is preliminary data.</text>
</comment>
<keyword evidence="2" id="KW-1185">Reference proteome</keyword>
<evidence type="ECO:0000313" key="1">
    <source>
        <dbReference type="EMBL" id="GMF42211.1"/>
    </source>
</evidence>
<organism evidence="1 2">
    <name type="scientific">Phytophthora fragariaefolia</name>
    <dbReference type="NCBI Taxonomy" id="1490495"/>
    <lineage>
        <taxon>Eukaryota</taxon>
        <taxon>Sar</taxon>
        <taxon>Stramenopiles</taxon>
        <taxon>Oomycota</taxon>
        <taxon>Peronosporomycetes</taxon>
        <taxon>Peronosporales</taxon>
        <taxon>Peronosporaceae</taxon>
        <taxon>Phytophthora</taxon>
    </lineage>
</organism>
<protein>
    <submittedName>
        <fullName evidence="1">Unnamed protein product</fullName>
    </submittedName>
</protein>
<name>A0A9W6XLX0_9STRA</name>
<evidence type="ECO:0000313" key="2">
    <source>
        <dbReference type="Proteomes" id="UP001165121"/>
    </source>
</evidence>
<dbReference type="EMBL" id="BSXT01001410">
    <property type="protein sequence ID" value="GMF42211.1"/>
    <property type="molecule type" value="Genomic_DNA"/>
</dbReference>
<reference evidence="1" key="1">
    <citation type="submission" date="2023-04" db="EMBL/GenBank/DDBJ databases">
        <title>Phytophthora fragariaefolia NBRC 109709.</title>
        <authorList>
            <person name="Ichikawa N."/>
            <person name="Sato H."/>
            <person name="Tonouchi N."/>
        </authorList>
    </citation>
    <scope>NUCLEOTIDE SEQUENCE</scope>
    <source>
        <strain evidence="1">NBRC 109709</strain>
    </source>
</reference>
<proteinExistence type="predicted"/>